<evidence type="ECO:0000256" key="1">
    <source>
        <dbReference type="ARBA" id="ARBA00023002"/>
    </source>
</evidence>
<organism evidence="3 4">
    <name type="scientific">Amycolatopsis mediterranei (strain U-32)</name>
    <dbReference type="NCBI Taxonomy" id="749927"/>
    <lineage>
        <taxon>Bacteria</taxon>
        <taxon>Bacillati</taxon>
        <taxon>Actinomycetota</taxon>
        <taxon>Actinomycetes</taxon>
        <taxon>Pseudonocardiales</taxon>
        <taxon>Pseudonocardiaceae</taxon>
        <taxon>Amycolatopsis</taxon>
    </lineage>
</organism>
<gene>
    <name evidence="3" type="ordered locus">AMED_0635</name>
</gene>
<dbReference type="KEGG" id="amd:AMED_0635"/>
<dbReference type="SUPFAM" id="SSF50475">
    <property type="entry name" value="FMN-binding split barrel"/>
    <property type="match status" value="1"/>
</dbReference>
<dbReference type="GO" id="GO:0070967">
    <property type="term" value="F:coenzyme F420 binding"/>
    <property type="evidence" value="ECO:0007669"/>
    <property type="project" value="TreeGrafter"/>
</dbReference>
<dbReference type="PANTHER" id="PTHR35176">
    <property type="entry name" value="HEME OXYGENASE HI_0854-RELATED"/>
    <property type="match status" value="1"/>
</dbReference>
<protein>
    <submittedName>
        <fullName evidence="3">Pyridoxamine 5'-phosphate oxidase</fullName>
    </submittedName>
</protein>
<evidence type="ECO:0000259" key="2">
    <source>
        <dbReference type="Pfam" id="PF01243"/>
    </source>
</evidence>
<dbReference type="InterPro" id="IPR011576">
    <property type="entry name" value="Pyridox_Oxase_N"/>
</dbReference>
<name>A0A0H3CWM4_AMYMU</name>
<dbReference type="GO" id="GO:0016627">
    <property type="term" value="F:oxidoreductase activity, acting on the CH-CH group of donors"/>
    <property type="evidence" value="ECO:0007669"/>
    <property type="project" value="TreeGrafter"/>
</dbReference>
<feature type="domain" description="Pyridoxamine 5'-phosphate oxidase N-terminal" evidence="2">
    <location>
        <begin position="7"/>
        <end position="135"/>
    </location>
</feature>
<evidence type="ECO:0000313" key="3">
    <source>
        <dbReference type="EMBL" id="ADJ42455.1"/>
    </source>
</evidence>
<dbReference type="OrthoDB" id="5242787at2"/>
<evidence type="ECO:0000313" key="4">
    <source>
        <dbReference type="Proteomes" id="UP000000328"/>
    </source>
</evidence>
<dbReference type="Pfam" id="PF01243">
    <property type="entry name" value="PNPOx_N"/>
    <property type="match status" value="1"/>
</dbReference>
<dbReference type="Proteomes" id="UP000000328">
    <property type="component" value="Chromosome"/>
</dbReference>
<sequence length="166" mass="18750">MDLSMTEKEEQEFLAGKHIGVLAVHRRSGPPLAVPMWYGYSPGGDVLLWTDGEDTLKGRLIKKNGAFTLVVQNEDPPYRYVSVSGPVTAWEEATVEAAYSVASRYLPERQAREFVEAFNAGHVIIRMTPDRWRSVDYGKTSNVLTDREGTRLREHVQTARRGRGRD</sequence>
<dbReference type="AlphaFoldDB" id="A0A0H3CWM4"/>
<dbReference type="PANTHER" id="PTHR35176:SF6">
    <property type="entry name" value="HEME OXYGENASE HI_0854-RELATED"/>
    <property type="match status" value="1"/>
</dbReference>
<dbReference type="HOGENOM" id="CLU_123922_1_0_11"/>
<dbReference type="InterPro" id="IPR012349">
    <property type="entry name" value="Split_barrel_FMN-bd"/>
</dbReference>
<dbReference type="PATRIC" id="fig|749927.5.peg.658"/>
<dbReference type="Gene3D" id="2.30.110.10">
    <property type="entry name" value="Electron Transport, Fmn-binding Protein, Chain A"/>
    <property type="match status" value="1"/>
</dbReference>
<keyword evidence="1" id="KW-0560">Oxidoreductase</keyword>
<dbReference type="eggNOG" id="COG3467">
    <property type="taxonomic scope" value="Bacteria"/>
</dbReference>
<dbReference type="InterPro" id="IPR052019">
    <property type="entry name" value="F420H2_bilvrd_red/Heme_oxyg"/>
</dbReference>
<reference evidence="3 4" key="1">
    <citation type="journal article" date="2010" name="Cell Res.">
        <title>Complete genome sequence of the rifamycin SV-producing Amycolatopsis mediterranei U32 revealed its genetic characteristics in phylogeny and metabolism.</title>
        <authorList>
            <person name="Zhao W."/>
            <person name="Zhong Y."/>
            <person name="Yuan H."/>
            <person name="Wang J."/>
            <person name="Zheng H."/>
            <person name="Wang Y."/>
            <person name="Cen X."/>
            <person name="Xu F."/>
            <person name="Bai J."/>
            <person name="Han X."/>
            <person name="Lu G."/>
            <person name="Zhu Y."/>
            <person name="Shao Z."/>
            <person name="Yan H."/>
            <person name="Li C."/>
            <person name="Peng N."/>
            <person name="Zhang Z."/>
            <person name="Zhang Y."/>
            <person name="Lin W."/>
            <person name="Fan Y."/>
            <person name="Qin Z."/>
            <person name="Hu Y."/>
            <person name="Zhu B."/>
            <person name="Wang S."/>
            <person name="Ding X."/>
            <person name="Zhao G.P."/>
        </authorList>
    </citation>
    <scope>NUCLEOTIDE SEQUENCE [LARGE SCALE GENOMIC DNA]</scope>
    <source>
        <strain evidence="4">U-32</strain>
    </source>
</reference>
<dbReference type="GO" id="GO:0005829">
    <property type="term" value="C:cytosol"/>
    <property type="evidence" value="ECO:0007669"/>
    <property type="project" value="TreeGrafter"/>
</dbReference>
<accession>A0A0H3CWM4</accession>
<dbReference type="EMBL" id="CP002000">
    <property type="protein sequence ID" value="ADJ42455.1"/>
    <property type="molecule type" value="Genomic_DNA"/>
</dbReference>
<proteinExistence type="predicted"/>